<dbReference type="InterPro" id="IPR023244">
    <property type="entry name" value="Brefeldin_A-sensitivity_4"/>
</dbReference>
<keyword evidence="2 5" id="KW-0812">Transmembrane</keyword>
<evidence type="ECO:0000256" key="2">
    <source>
        <dbReference type="ARBA" id="ARBA00022692"/>
    </source>
</evidence>
<accession>A0A0G2E3H3</accession>
<dbReference type="InterPro" id="IPR049453">
    <property type="entry name" value="Memb_transporter_dom"/>
</dbReference>
<proteinExistence type="predicted"/>
<dbReference type="InterPro" id="IPR052430">
    <property type="entry name" value="IVT-Associated"/>
</dbReference>
<dbReference type="GO" id="GO:0016020">
    <property type="term" value="C:membrane"/>
    <property type="evidence" value="ECO:0007669"/>
    <property type="project" value="UniProtKB-SubCell"/>
</dbReference>
<organism evidence="8 9">
    <name type="scientific">Phaeomoniella chlamydospora</name>
    <name type="common">Phaeoacremonium chlamydosporum</name>
    <dbReference type="NCBI Taxonomy" id="158046"/>
    <lineage>
        <taxon>Eukaryota</taxon>
        <taxon>Fungi</taxon>
        <taxon>Dikarya</taxon>
        <taxon>Ascomycota</taxon>
        <taxon>Pezizomycotina</taxon>
        <taxon>Eurotiomycetes</taxon>
        <taxon>Chaetothyriomycetidae</taxon>
        <taxon>Phaeomoniellales</taxon>
        <taxon>Phaeomoniellaceae</taxon>
        <taxon>Phaeomoniella</taxon>
    </lineage>
</organism>
<dbReference type="Gene3D" id="3.30.450.150">
    <property type="entry name" value="Haem-degrading domain"/>
    <property type="match status" value="1"/>
</dbReference>
<evidence type="ECO:0000256" key="1">
    <source>
        <dbReference type="ARBA" id="ARBA00004141"/>
    </source>
</evidence>
<feature type="transmembrane region" description="Helical" evidence="5">
    <location>
        <begin position="368"/>
        <end position="386"/>
    </location>
</feature>
<gene>
    <name evidence="8" type="ORF">UCRPC4_g05824</name>
</gene>
<feature type="transmembrane region" description="Helical" evidence="5">
    <location>
        <begin position="393"/>
        <end position="410"/>
    </location>
</feature>
<dbReference type="PANTHER" id="PTHR47804">
    <property type="entry name" value="60S RIBOSOMAL PROTEIN L19"/>
    <property type="match status" value="1"/>
</dbReference>
<dbReference type="Pfam" id="PF13515">
    <property type="entry name" value="FUSC_2"/>
    <property type="match status" value="1"/>
</dbReference>
<protein>
    <submittedName>
        <fullName evidence="8">Putative brefeldin a-sensitivity protein 4</fullName>
    </submittedName>
</protein>
<dbReference type="EMBL" id="LCWF01000155">
    <property type="protein sequence ID" value="KKY16866.1"/>
    <property type="molecule type" value="Genomic_DNA"/>
</dbReference>
<comment type="caution">
    <text evidence="8">The sequence shown here is derived from an EMBL/GenBank/DDBJ whole genome shotgun (WGS) entry which is preliminary data.</text>
</comment>
<evidence type="ECO:0000259" key="6">
    <source>
        <dbReference type="Pfam" id="PF10334"/>
    </source>
</evidence>
<feature type="transmembrane region" description="Helical" evidence="5">
    <location>
        <begin position="422"/>
        <end position="446"/>
    </location>
</feature>
<name>A0A0G2E3H3_PHACM</name>
<dbReference type="Proteomes" id="UP000053317">
    <property type="component" value="Unassembled WGS sequence"/>
</dbReference>
<dbReference type="InterPro" id="IPR018820">
    <property type="entry name" value="BRE4-related_DUF2421"/>
</dbReference>
<dbReference type="PANTHER" id="PTHR47804:SF3">
    <property type="entry name" value="PROTEIN BRE4"/>
    <property type="match status" value="1"/>
</dbReference>
<evidence type="ECO:0000256" key="4">
    <source>
        <dbReference type="ARBA" id="ARBA00023136"/>
    </source>
</evidence>
<dbReference type="Pfam" id="PF10334">
    <property type="entry name" value="BRE4"/>
    <property type="match status" value="1"/>
</dbReference>
<dbReference type="SUPFAM" id="SSF143744">
    <property type="entry name" value="GlcG-like"/>
    <property type="match status" value="1"/>
</dbReference>
<dbReference type="InterPro" id="IPR038084">
    <property type="entry name" value="PduO/GlcC-like_sf"/>
</dbReference>
<feature type="domain" description="Integral membrane bound transporter" evidence="7">
    <location>
        <begin position="330"/>
        <end position="438"/>
    </location>
</feature>
<dbReference type="OrthoDB" id="2276076at2759"/>
<keyword evidence="9" id="KW-1185">Reference proteome</keyword>
<dbReference type="PRINTS" id="PR02047">
    <property type="entry name" value="BREFELDNASP4"/>
</dbReference>
<evidence type="ECO:0000313" key="9">
    <source>
        <dbReference type="Proteomes" id="UP000053317"/>
    </source>
</evidence>
<dbReference type="AlphaFoldDB" id="A0A0G2E3H3"/>
<feature type="domain" description="DUF2421" evidence="6">
    <location>
        <begin position="447"/>
        <end position="673"/>
    </location>
</feature>
<reference evidence="8 9" key="2">
    <citation type="submission" date="2015-05" db="EMBL/GenBank/DDBJ databases">
        <authorList>
            <person name="Morales-Cruz A."/>
            <person name="Amrine K.C."/>
            <person name="Cantu D."/>
        </authorList>
    </citation>
    <scope>NUCLEOTIDE SEQUENCE [LARGE SCALE GENOMIC DNA]</scope>
    <source>
        <strain evidence="8">UCRPC4</strain>
    </source>
</reference>
<comment type="subcellular location">
    <subcellularLocation>
        <location evidence="1">Membrane</location>
        <topology evidence="1">Multi-pass membrane protein</topology>
    </subcellularLocation>
</comment>
<sequence length="889" mass="98700">MVVFPDAGSRSIAVALHRAFNEIEKALSLPRKDDRDVRRTLSWHITNLSDAVRDLTLDFSITRFRPSDIQTIRNLLQGVIRATLVIQPDTQLFSLARLDSSDATLAENGLRKTPSTLAVIISSRLAEPTSALLKSSMSTLATCDAVLMDLSSYRRYLGPSMDVSTDLPSALQVLSSTIEMFDSADETLLRDPRLPRAYSDHPEVVQLLLFVHPIRLVAGRILALAQKVSQMKSSKWALHRPSYPFVKALSRTNAQVRHDRGGLTAGFYFRTKRQMERTLNDLQSRTFDSVVPPHARKDEKPNADGNINESSLNPYWDLNFQHEYRATAILTVVKIGGNFQDLLTRVVAALIGAVWGGFAYAAANGNPYVVAVFAAILMIPMLYRYTQSSHPRSGIVGCISFTVVSLSAYYEKAEGNIVHFTWPRACAFMVGIVAAIVINWIIWPFVARHELRKSLSSMMQHLSVLYRSVVAKYIYYLESEAPTSRDVERSEMLEGRLREAFIRIRQLLALTKHEIRLRAPFNPKCYELLIEGCEGFFEDLVQVRQSSLYFQPRMHRVSGLEGQIMNQALLPYRRDAVASILMDMYILAGALKTTQPVPRYMPSAALARKRLLDRMAELEEAQDEETPLGLQKTLTKGRRWANVYQYAFNVALTDIVERLEDLQQSTKLIVGEKGFDLPDLPTHLNDACGEAHQPQAMFPLSRGSHCPCIIKGIFYSFITLYEALPAATRTREMAPKTSTVEMLNLEGAKIVAQASEEKARAMNLGINIAIVDASTHLLHFIRTPGAKTTSINIAIDKAFTAAGHRAPTHMYMENDAFRPGGPAEGIGRTNGGRFTTIGGGVPILNAKGYVIGAVGASSGTPAQDREVVEAGVEALQESLKSEASLKAKL</sequence>
<reference evidence="8 9" key="1">
    <citation type="submission" date="2015-05" db="EMBL/GenBank/DDBJ databases">
        <title>Distinctive expansion of gene families associated with plant cell wall degradation and secondary metabolism in the genomes of grapevine trunk pathogens.</title>
        <authorList>
            <person name="Lawrence D.P."/>
            <person name="Travadon R."/>
            <person name="Rolshausen P.E."/>
            <person name="Baumgartner K."/>
        </authorList>
    </citation>
    <scope>NUCLEOTIDE SEQUENCE [LARGE SCALE GENOMIC DNA]</scope>
    <source>
        <strain evidence="8">UCRPC4</strain>
    </source>
</reference>
<keyword evidence="3 5" id="KW-1133">Transmembrane helix</keyword>
<evidence type="ECO:0000256" key="5">
    <source>
        <dbReference type="SAM" id="Phobius"/>
    </source>
</evidence>
<feature type="transmembrane region" description="Helical" evidence="5">
    <location>
        <begin position="342"/>
        <end position="362"/>
    </location>
</feature>
<evidence type="ECO:0000313" key="8">
    <source>
        <dbReference type="EMBL" id="KKY16866.1"/>
    </source>
</evidence>
<dbReference type="Pfam" id="PF03928">
    <property type="entry name" value="HbpS-like"/>
    <property type="match status" value="1"/>
</dbReference>
<evidence type="ECO:0000256" key="3">
    <source>
        <dbReference type="ARBA" id="ARBA00022989"/>
    </source>
</evidence>
<evidence type="ECO:0000259" key="7">
    <source>
        <dbReference type="Pfam" id="PF13515"/>
    </source>
</evidence>
<dbReference type="InterPro" id="IPR005624">
    <property type="entry name" value="PduO/GlcC-like"/>
</dbReference>
<keyword evidence="4 5" id="KW-0472">Membrane</keyword>